<dbReference type="PANTHER" id="PTHR43031">
    <property type="entry name" value="FAD-DEPENDENT OXIDOREDUCTASE"/>
    <property type="match status" value="1"/>
</dbReference>
<organism evidence="2 3">
    <name type="scientific">Sporosarcina ureilytica</name>
    <dbReference type="NCBI Taxonomy" id="298596"/>
    <lineage>
        <taxon>Bacteria</taxon>
        <taxon>Bacillati</taxon>
        <taxon>Bacillota</taxon>
        <taxon>Bacilli</taxon>
        <taxon>Bacillales</taxon>
        <taxon>Caryophanaceae</taxon>
        <taxon>Sporosarcina</taxon>
    </lineage>
</organism>
<name>A0A1D8JJZ3_9BACL</name>
<dbReference type="CDD" id="cd00291">
    <property type="entry name" value="SirA_YedF_YeeD"/>
    <property type="match status" value="1"/>
</dbReference>
<dbReference type="InterPro" id="IPR001763">
    <property type="entry name" value="Rhodanese-like_dom"/>
</dbReference>
<sequence>MPIVKTRKALKEVTPGSVVEVAATDKGSTADLKAWAKSAGHEYIGTVEEGEVLKHYLRKANEAEEKEERFPHVVSNEQLASLLETEQNIVLLDVREEAEYAFGHIPSAKSMPLNTVDEQANAIDKSSEVYVICRTGNRSDTVAKKLSEAGFSKVYNVVPGMSEWNGTIEKNE</sequence>
<dbReference type="InterPro" id="IPR036868">
    <property type="entry name" value="TusA-like_sf"/>
</dbReference>
<dbReference type="InterPro" id="IPR001455">
    <property type="entry name" value="TusA-like"/>
</dbReference>
<accession>A0A1D8JJZ3</accession>
<dbReference type="Gene3D" id="3.40.250.10">
    <property type="entry name" value="Rhodanese-like domain"/>
    <property type="match status" value="1"/>
</dbReference>
<dbReference type="PROSITE" id="PS50206">
    <property type="entry name" value="RHODANESE_3"/>
    <property type="match status" value="1"/>
</dbReference>
<dbReference type="Pfam" id="PF01206">
    <property type="entry name" value="TusA"/>
    <property type="match status" value="1"/>
</dbReference>
<dbReference type="PANTHER" id="PTHR43031:SF1">
    <property type="entry name" value="PYRIDINE NUCLEOTIDE-DISULPHIDE OXIDOREDUCTASE"/>
    <property type="match status" value="1"/>
</dbReference>
<dbReference type="AlphaFoldDB" id="A0A1D8JJZ3"/>
<dbReference type="KEGG" id="surl:BI350_00240"/>
<dbReference type="SUPFAM" id="SSF52821">
    <property type="entry name" value="Rhodanese/Cell cycle control phosphatase"/>
    <property type="match status" value="1"/>
</dbReference>
<evidence type="ECO:0000313" key="3">
    <source>
        <dbReference type="Proteomes" id="UP000185746"/>
    </source>
</evidence>
<dbReference type="InterPro" id="IPR036873">
    <property type="entry name" value="Rhodanese-like_dom_sf"/>
</dbReference>
<reference evidence="2 3" key="1">
    <citation type="submission" date="2016-09" db="EMBL/GenBank/DDBJ databases">
        <title>Complete genome sequence of the Lysinibacillus sphaericus LMG 22257, a specie of Bacillus with ureolytic activity that can effectively biodeposit calcium carbonate.</title>
        <authorList>
            <person name="Yan W."/>
        </authorList>
    </citation>
    <scope>NUCLEOTIDE SEQUENCE [LARGE SCALE GENOMIC DNA]</scope>
    <source>
        <strain evidence="2 3">LMG 22257</strain>
    </source>
</reference>
<dbReference type="Proteomes" id="UP000185746">
    <property type="component" value="Chromosome"/>
</dbReference>
<dbReference type="Pfam" id="PF00581">
    <property type="entry name" value="Rhodanese"/>
    <property type="match status" value="1"/>
</dbReference>
<feature type="domain" description="Rhodanese" evidence="1">
    <location>
        <begin position="85"/>
        <end position="170"/>
    </location>
</feature>
<keyword evidence="3" id="KW-1185">Reference proteome</keyword>
<gene>
    <name evidence="2" type="ORF">BI350_00240</name>
</gene>
<dbReference type="SMART" id="SM00450">
    <property type="entry name" value="RHOD"/>
    <property type="match status" value="1"/>
</dbReference>
<dbReference type="Gene3D" id="3.30.110.40">
    <property type="entry name" value="TusA-like domain"/>
    <property type="match status" value="1"/>
</dbReference>
<dbReference type="InterPro" id="IPR050229">
    <property type="entry name" value="GlpE_sulfurtransferase"/>
</dbReference>
<proteinExistence type="predicted"/>
<dbReference type="EMBL" id="CP017560">
    <property type="protein sequence ID" value="AOV09000.1"/>
    <property type="molecule type" value="Genomic_DNA"/>
</dbReference>
<dbReference type="CDD" id="cd00158">
    <property type="entry name" value="RHOD"/>
    <property type="match status" value="1"/>
</dbReference>
<evidence type="ECO:0000313" key="2">
    <source>
        <dbReference type="EMBL" id="AOV09000.1"/>
    </source>
</evidence>
<evidence type="ECO:0000259" key="1">
    <source>
        <dbReference type="PROSITE" id="PS50206"/>
    </source>
</evidence>
<protein>
    <recommendedName>
        <fullName evidence="1">Rhodanese domain-containing protein</fullName>
    </recommendedName>
</protein>
<dbReference type="SUPFAM" id="SSF64307">
    <property type="entry name" value="SirA-like"/>
    <property type="match status" value="1"/>
</dbReference>